<dbReference type="SUPFAM" id="SSF48295">
    <property type="entry name" value="TrpR-like"/>
    <property type="match status" value="1"/>
</dbReference>
<keyword evidence="2" id="KW-1185">Reference proteome</keyword>
<organism evidence="1 2">
    <name type="scientific">Pirellulimonas nuda</name>
    <dbReference type="NCBI Taxonomy" id="2528009"/>
    <lineage>
        <taxon>Bacteria</taxon>
        <taxon>Pseudomonadati</taxon>
        <taxon>Planctomycetota</taxon>
        <taxon>Planctomycetia</taxon>
        <taxon>Pirellulales</taxon>
        <taxon>Lacipirellulaceae</taxon>
        <taxon>Pirellulimonas</taxon>
    </lineage>
</organism>
<gene>
    <name evidence="1" type="ORF">Pla175_24170</name>
</gene>
<dbReference type="GO" id="GO:0004803">
    <property type="term" value="F:transposase activity"/>
    <property type="evidence" value="ECO:0007669"/>
    <property type="project" value="InterPro"/>
</dbReference>
<proteinExistence type="predicted"/>
<dbReference type="InterPro" id="IPR010921">
    <property type="entry name" value="Trp_repressor/repl_initiator"/>
</dbReference>
<evidence type="ECO:0000313" key="1">
    <source>
        <dbReference type="EMBL" id="QDU89032.1"/>
    </source>
</evidence>
<dbReference type="GO" id="GO:0006313">
    <property type="term" value="P:DNA transposition"/>
    <property type="evidence" value="ECO:0007669"/>
    <property type="project" value="InterPro"/>
</dbReference>
<evidence type="ECO:0000313" key="2">
    <source>
        <dbReference type="Proteomes" id="UP000317429"/>
    </source>
</evidence>
<reference evidence="1 2" key="1">
    <citation type="submission" date="2019-02" db="EMBL/GenBank/DDBJ databases">
        <title>Deep-cultivation of Planctomycetes and their phenomic and genomic characterization uncovers novel biology.</title>
        <authorList>
            <person name="Wiegand S."/>
            <person name="Jogler M."/>
            <person name="Boedeker C."/>
            <person name="Pinto D."/>
            <person name="Vollmers J."/>
            <person name="Rivas-Marin E."/>
            <person name="Kohn T."/>
            <person name="Peeters S.H."/>
            <person name="Heuer A."/>
            <person name="Rast P."/>
            <person name="Oberbeckmann S."/>
            <person name="Bunk B."/>
            <person name="Jeske O."/>
            <person name="Meyerdierks A."/>
            <person name="Storesund J.E."/>
            <person name="Kallscheuer N."/>
            <person name="Luecker S."/>
            <person name="Lage O.M."/>
            <person name="Pohl T."/>
            <person name="Merkel B.J."/>
            <person name="Hornburger P."/>
            <person name="Mueller R.-W."/>
            <person name="Bruemmer F."/>
            <person name="Labrenz M."/>
            <person name="Spormann A.M."/>
            <person name="Op den Camp H."/>
            <person name="Overmann J."/>
            <person name="Amann R."/>
            <person name="Jetten M.S.M."/>
            <person name="Mascher T."/>
            <person name="Medema M.H."/>
            <person name="Devos D.P."/>
            <person name="Kaster A.-K."/>
            <person name="Ovreas L."/>
            <person name="Rohde M."/>
            <person name="Galperin M.Y."/>
            <person name="Jogler C."/>
        </authorList>
    </citation>
    <scope>NUCLEOTIDE SEQUENCE [LARGE SCALE GENOMIC DNA]</scope>
    <source>
        <strain evidence="1 2">Pla175</strain>
    </source>
</reference>
<dbReference type="AlphaFoldDB" id="A0A518DC23"/>
<dbReference type="KEGG" id="pnd:Pla175_24170"/>
<name>A0A518DC23_9BACT</name>
<dbReference type="Proteomes" id="UP000317429">
    <property type="component" value="Chromosome"/>
</dbReference>
<dbReference type="Pfam" id="PF01527">
    <property type="entry name" value="HTH_Tnp_1"/>
    <property type="match status" value="1"/>
</dbReference>
<dbReference type="GO" id="GO:0043565">
    <property type="term" value="F:sequence-specific DNA binding"/>
    <property type="evidence" value="ECO:0007669"/>
    <property type="project" value="InterPro"/>
</dbReference>
<accession>A0A518DC23</accession>
<dbReference type="OrthoDB" id="289445at2"/>
<dbReference type="InterPro" id="IPR002514">
    <property type="entry name" value="Transposase_8"/>
</dbReference>
<sequence>MKGVTTGSGKRERRHFTGAQKGAIVKAHLVDGVAISELCDKHGIQPTQFYLWQKQLFENCGVAFERKAKPGRKSPEQQKIEQLRAKLIDKNEVIAELMEENVKAKKANGEL</sequence>
<dbReference type="EMBL" id="CP036291">
    <property type="protein sequence ID" value="QDU89032.1"/>
    <property type="molecule type" value="Genomic_DNA"/>
</dbReference>
<protein>
    <submittedName>
        <fullName evidence="1">IS2 repressor TnpA</fullName>
    </submittedName>
</protein>
<dbReference type="RefSeq" id="WP_145284757.1">
    <property type="nucleotide sequence ID" value="NZ_CP036291.1"/>
</dbReference>